<dbReference type="AlphaFoldDB" id="A0A5N5FUZ9"/>
<dbReference type="EMBL" id="SMOL01000563">
    <property type="protein sequence ID" value="KAB2605002.1"/>
    <property type="molecule type" value="Genomic_DNA"/>
</dbReference>
<dbReference type="GO" id="GO:0016192">
    <property type="term" value="P:vesicle-mediated transport"/>
    <property type="evidence" value="ECO:0007669"/>
    <property type="project" value="InterPro"/>
</dbReference>
<protein>
    <submittedName>
        <fullName evidence="4">Syntaxin-121</fullName>
    </submittedName>
</protein>
<evidence type="ECO:0000259" key="3">
    <source>
        <dbReference type="Pfam" id="PF00804"/>
    </source>
</evidence>
<dbReference type="InterPro" id="IPR006011">
    <property type="entry name" value="Syntaxin_N"/>
</dbReference>
<dbReference type="GO" id="GO:0016020">
    <property type="term" value="C:membrane"/>
    <property type="evidence" value="ECO:0007669"/>
    <property type="project" value="InterPro"/>
</dbReference>
<proteinExistence type="predicted"/>
<comment type="caution">
    <text evidence="4">The sequence shown here is derived from an EMBL/GenBank/DDBJ whole genome shotgun (WGS) entry which is preliminary data.</text>
</comment>
<feature type="compositionally biased region" description="Basic and acidic residues" evidence="2">
    <location>
        <begin position="140"/>
        <end position="151"/>
    </location>
</feature>
<evidence type="ECO:0000256" key="2">
    <source>
        <dbReference type="SAM" id="MobiDB-lite"/>
    </source>
</evidence>
<evidence type="ECO:0000313" key="4">
    <source>
        <dbReference type="EMBL" id="KAB2605002.1"/>
    </source>
</evidence>
<evidence type="ECO:0000256" key="1">
    <source>
        <dbReference type="ARBA" id="ARBA00022927"/>
    </source>
</evidence>
<keyword evidence="1" id="KW-0653">Protein transport</keyword>
<dbReference type="OrthoDB" id="10255013at2759"/>
<keyword evidence="5" id="KW-1185">Reference proteome</keyword>
<organism evidence="4 5">
    <name type="scientific">Pyrus ussuriensis x Pyrus communis</name>
    <dbReference type="NCBI Taxonomy" id="2448454"/>
    <lineage>
        <taxon>Eukaryota</taxon>
        <taxon>Viridiplantae</taxon>
        <taxon>Streptophyta</taxon>
        <taxon>Embryophyta</taxon>
        <taxon>Tracheophyta</taxon>
        <taxon>Spermatophyta</taxon>
        <taxon>Magnoliopsida</taxon>
        <taxon>eudicotyledons</taxon>
        <taxon>Gunneridae</taxon>
        <taxon>Pentapetalae</taxon>
        <taxon>rosids</taxon>
        <taxon>fabids</taxon>
        <taxon>Rosales</taxon>
        <taxon>Rosaceae</taxon>
        <taxon>Amygdaloideae</taxon>
        <taxon>Maleae</taxon>
        <taxon>Pyrus</taxon>
    </lineage>
</organism>
<sequence>MVLLNSNVGKGLRSRMDEYFYIALETAKVLKLQLDALHRSNHSLPDCRLGSTRNSAINCLREKLVASMNSYNAMRQKISSEYREAVQRGGNLSAEGDPGAREMRSQVLATVQDLDTFKEFQERHDAVYLDMALLVESQDEQLRNESDEPKQRKTPATELRGVNNGKKKLRGVESYRENIRKWIALRLCCCC</sequence>
<dbReference type="GO" id="GO:0015031">
    <property type="term" value="P:protein transport"/>
    <property type="evidence" value="ECO:0007669"/>
    <property type="project" value="UniProtKB-KW"/>
</dbReference>
<gene>
    <name evidence="4" type="ORF">D8674_038951</name>
</gene>
<dbReference type="Proteomes" id="UP000327157">
    <property type="component" value="Unassembled WGS sequence"/>
</dbReference>
<reference evidence="4 5" key="2">
    <citation type="submission" date="2019-11" db="EMBL/GenBank/DDBJ databases">
        <title>A de novo genome assembly of a pear dwarfing rootstock.</title>
        <authorList>
            <person name="Wang F."/>
            <person name="Wang J."/>
            <person name="Li S."/>
            <person name="Zhang Y."/>
            <person name="Fang M."/>
            <person name="Ma L."/>
            <person name="Zhao Y."/>
            <person name="Jiang S."/>
        </authorList>
    </citation>
    <scope>NUCLEOTIDE SEQUENCE [LARGE SCALE GENOMIC DNA]</scope>
    <source>
        <strain evidence="4">S2</strain>
        <tissue evidence="4">Leaf</tissue>
    </source>
</reference>
<reference evidence="4 5" key="1">
    <citation type="submission" date="2019-09" db="EMBL/GenBank/DDBJ databases">
        <authorList>
            <person name="Ou C."/>
        </authorList>
    </citation>
    <scope>NUCLEOTIDE SEQUENCE [LARGE SCALE GENOMIC DNA]</scope>
    <source>
        <strain evidence="4">S2</strain>
        <tissue evidence="4">Leaf</tissue>
    </source>
</reference>
<accession>A0A5N5FUZ9</accession>
<keyword evidence="1" id="KW-0813">Transport</keyword>
<evidence type="ECO:0000313" key="5">
    <source>
        <dbReference type="Proteomes" id="UP000327157"/>
    </source>
</evidence>
<feature type="region of interest" description="Disordered" evidence="2">
    <location>
        <begin position="140"/>
        <end position="165"/>
    </location>
</feature>
<dbReference type="SUPFAM" id="SSF47661">
    <property type="entry name" value="t-snare proteins"/>
    <property type="match status" value="1"/>
</dbReference>
<name>A0A5N5FUZ9_9ROSA</name>
<feature type="domain" description="Syntaxin N-terminal" evidence="3">
    <location>
        <begin position="9"/>
        <end position="88"/>
    </location>
</feature>
<dbReference type="Pfam" id="PF00804">
    <property type="entry name" value="Syntaxin"/>
    <property type="match status" value="1"/>
</dbReference>
<dbReference type="InterPro" id="IPR010989">
    <property type="entry name" value="SNARE"/>
</dbReference>
<dbReference type="Gene3D" id="1.20.58.70">
    <property type="match status" value="1"/>
</dbReference>